<proteinExistence type="predicted"/>
<evidence type="ECO:0000313" key="2">
    <source>
        <dbReference type="EMBL" id="ACJ74784.1"/>
    </source>
</evidence>
<keyword evidence="3" id="KW-1185">Reference proteome</keyword>
<dbReference type="Proteomes" id="UP000002453">
    <property type="component" value="Chromosome"/>
</dbReference>
<name>B7IFC0_THEAB</name>
<protein>
    <recommendedName>
        <fullName evidence="4">Lipoprotein</fullName>
    </recommendedName>
</protein>
<dbReference type="AlphaFoldDB" id="B7IFC0"/>
<dbReference type="RefSeq" id="WP_012579470.1">
    <property type="nucleotide sequence ID" value="NC_011653.1"/>
</dbReference>
<gene>
    <name evidence="2" type="ordered locus">THA_284</name>
</gene>
<evidence type="ECO:0000256" key="1">
    <source>
        <dbReference type="SAM" id="SignalP"/>
    </source>
</evidence>
<dbReference type="HOGENOM" id="CLU_959548_0_0_0"/>
<keyword evidence="1" id="KW-0732">Signal</keyword>
<feature type="chain" id="PRO_5002857377" description="Lipoprotein" evidence="1">
    <location>
        <begin position="20"/>
        <end position="290"/>
    </location>
</feature>
<accession>B7IFC0</accession>
<dbReference type="KEGG" id="taf:THA_284"/>
<organism evidence="2 3">
    <name type="scientific">Thermosipho africanus (strain TCF52B)</name>
    <dbReference type="NCBI Taxonomy" id="484019"/>
    <lineage>
        <taxon>Bacteria</taxon>
        <taxon>Thermotogati</taxon>
        <taxon>Thermotogota</taxon>
        <taxon>Thermotogae</taxon>
        <taxon>Thermotogales</taxon>
        <taxon>Fervidobacteriaceae</taxon>
        <taxon>Thermosipho</taxon>
    </lineage>
</organism>
<dbReference type="EMBL" id="CP001185">
    <property type="protein sequence ID" value="ACJ74784.1"/>
    <property type="molecule type" value="Genomic_DNA"/>
</dbReference>
<feature type="signal peptide" evidence="1">
    <location>
        <begin position="1"/>
        <end position="19"/>
    </location>
</feature>
<sequence>MRKLLTLMLSFLLFSFFFAEEVIFDGNISVKFSVDSSPKLSTFTTNNFMYVGVKGKSYFIGFLSQNSTYPYMFTIDQAYGIFNFGFANIFLGTKIQNFRVSTLGNDLWLGGNISTEIPFEIGSLYVAIDSNFSDSDSPKVNVLSLNLNLENLIIVNSVFYNNYSNLETGIEIPYSNSKILGYFKYDILNSILKKLTFGFNTKIEKADLTLSFTPDVSNFQSFEIDLSGLYTLNNNYQFGSKIDYNSKSSNINLNFYSNYKYNDILVVPSISWENKNPYAISGALELSFNF</sequence>
<evidence type="ECO:0000313" key="3">
    <source>
        <dbReference type="Proteomes" id="UP000002453"/>
    </source>
</evidence>
<dbReference type="STRING" id="484019.THA_284"/>
<reference evidence="2 3" key="1">
    <citation type="journal article" date="2009" name="J. Bacteriol.">
        <title>The genome of Thermosipho africanus TCF52B: lateral genetic connections to the Firmicutes and Archaea.</title>
        <authorList>
            <person name="Nesboe C.L."/>
            <person name="Bapteste E."/>
            <person name="Curtis B."/>
            <person name="Dahle H."/>
            <person name="Lopez P."/>
            <person name="Macleod D."/>
            <person name="Dlutek M."/>
            <person name="Bowman S."/>
            <person name="Zhaxybayeva O."/>
            <person name="Birkeland N.-K."/>
            <person name="Doolittle W.F."/>
        </authorList>
    </citation>
    <scope>NUCLEOTIDE SEQUENCE [LARGE SCALE GENOMIC DNA]</scope>
    <source>
        <strain evidence="2 3">TCF52B</strain>
    </source>
</reference>
<evidence type="ECO:0008006" key="4">
    <source>
        <dbReference type="Google" id="ProtNLM"/>
    </source>
</evidence>